<organism evidence="1">
    <name type="scientific">Arundo donax</name>
    <name type="common">Giant reed</name>
    <name type="synonym">Donax arundinaceus</name>
    <dbReference type="NCBI Taxonomy" id="35708"/>
    <lineage>
        <taxon>Eukaryota</taxon>
        <taxon>Viridiplantae</taxon>
        <taxon>Streptophyta</taxon>
        <taxon>Embryophyta</taxon>
        <taxon>Tracheophyta</taxon>
        <taxon>Spermatophyta</taxon>
        <taxon>Magnoliopsida</taxon>
        <taxon>Liliopsida</taxon>
        <taxon>Poales</taxon>
        <taxon>Poaceae</taxon>
        <taxon>PACMAD clade</taxon>
        <taxon>Arundinoideae</taxon>
        <taxon>Arundineae</taxon>
        <taxon>Arundo</taxon>
    </lineage>
</organism>
<evidence type="ECO:0000313" key="1">
    <source>
        <dbReference type="EMBL" id="JAE02212.1"/>
    </source>
</evidence>
<reference evidence="1" key="1">
    <citation type="submission" date="2014-09" db="EMBL/GenBank/DDBJ databases">
        <authorList>
            <person name="Magalhaes I.L.F."/>
            <person name="Oliveira U."/>
            <person name="Santos F.R."/>
            <person name="Vidigal T.H.D.A."/>
            <person name="Brescovit A.D."/>
            <person name="Santos A.J."/>
        </authorList>
    </citation>
    <scope>NUCLEOTIDE SEQUENCE</scope>
    <source>
        <tissue evidence="1">Shoot tissue taken approximately 20 cm above the soil surface</tissue>
    </source>
</reference>
<reference evidence="1" key="2">
    <citation type="journal article" date="2015" name="Data Brief">
        <title>Shoot transcriptome of the giant reed, Arundo donax.</title>
        <authorList>
            <person name="Barrero R.A."/>
            <person name="Guerrero F.D."/>
            <person name="Moolhuijzen P."/>
            <person name="Goolsby J.A."/>
            <person name="Tidwell J."/>
            <person name="Bellgard S.E."/>
            <person name="Bellgard M.I."/>
        </authorList>
    </citation>
    <scope>NUCLEOTIDE SEQUENCE</scope>
    <source>
        <tissue evidence="1">Shoot tissue taken approximately 20 cm above the soil surface</tissue>
    </source>
</reference>
<proteinExistence type="predicted"/>
<sequence>MLSETPIPNRHALAPALGARYRARCRRRRGVPALRLRRRRRRRRWILDLGQHLQVAEG</sequence>
<dbReference type="EMBL" id="GBRH01195684">
    <property type="protein sequence ID" value="JAE02212.1"/>
    <property type="molecule type" value="Transcribed_RNA"/>
</dbReference>
<dbReference type="AlphaFoldDB" id="A0A0A9EQ35"/>
<accession>A0A0A9EQ35</accession>
<name>A0A0A9EQ35_ARUDO</name>
<protein>
    <submittedName>
        <fullName evidence="1">Uncharacterized protein</fullName>
    </submittedName>
</protein>